<dbReference type="Proteomes" id="UP000681414">
    <property type="component" value="Unassembled WGS sequence"/>
</dbReference>
<gene>
    <name evidence="1" type="ORF">KHA97_20145</name>
</gene>
<name>A0A942YIU1_9BACI</name>
<protein>
    <submittedName>
        <fullName evidence="1">Uncharacterized protein</fullName>
    </submittedName>
</protein>
<reference evidence="1 2" key="1">
    <citation type="submission" date="2021-05" db="EMBL/GenBank/DDBJ databases">
        <title>Novel Bacillus species.</title>
        <authorList>
            <person name="Liu G."/>
        </authorList>
    </citation>
    <scope>NUCLEOTIDE SEQUENCE [LARGE SCALE GENOMIC DNA]</scope>
    <source>
        <strain evidence="2">FJAT-49780</strain>
    </source>
</reference>
<keyword evidence="2" id="KW-1185">Reference proteome</keyword>
<organism evidence="1 2">
    <name type="scientific">Lederbergia citri</name>
    <dbReference type="NCBI Taxonomy" id="2833580"/>
    <lineage>
        <taxon>Bacteria</taxon>
        <taxon>Bacillati</taxon>
        <taxon>Bacillota</taxon>
        <taxon>Bacilli</taxon>
        <taxon>Bacillales</taxon>
        <taxon>Bacillaceae</taxon>
        <taxon>Lederbergia</taxon>
    </lineage>
</organism>
<dbReference type="RefSeq" id="WP_213126591.1">
    <property type="nucleotide sequence ID" value="NZ_JAGYPG010000004.1"/>
</dbReference>
<accession>A0A942YIU1</accession>
<sequence length="61" mass="6821">MSKLGSSARPAVLCVNSEEKANELNAVCEEMGWKVVINIDPVKPEDISDYQRLMGKKLKTR</sequence>
<comment type="caution">
    <text evidence="1">The sequence shown here is derived from an EMBL/GenBank/DDBJ whole genome shotgun (WGS) entry which is preliminary data.</text>
</comment>
<dbReference type="AlphaFoldDB" id="A0A942YIU1"/>
<proteinExistence type="predicted"/>
<dbReference type="EMBL" id="JAGYPG010000004">
    <property type="protein sequence ID" value="MBS4197359.1"/>
    <property type="molecule type" value="Genomic_DNA"/>
</dbReference>
<evidence type="ECO:0000313" key="1">
    <source>
        <dbReference type="EMBL" id="MBS4197359.1"/>
    </source>
</evidence>
<evidence type="ECO:0000313" key="2">
    <source>
        <dbReference type="Proteomes" id="UP000681414"/>
    </source>
</evidence>